<accession>A0A916RMI6</accession>
<evidence type="ECO:0000256" key="5">
    <source>
        <dbReference type="ARBA" id="ARBA00052218"/>
    </source>
</evidence>
<gene>
    <name evidence="14" type="ORF">GCM10011385_11610</name>
</gene>
<name>A0A916RMI6_9HYPH</name>
<evidence type="ECO:0000256" key="7">
    <source>
        <dbReference type="ARBA" id="ARBA00063809"/>
    </source>
</evidence>
<organism evidence="14 15">
    <name type="scientific">Nitratireductor aestuarii</name>
    <dbReference type="NCBI Taxonomy" id="1735103"/>
    <lineage>
        <taxon>Bacteria</taxon>
        <taxon>Pseudomonadati</taxon>
        <taxon>Pseudomonadota</taxon>
        <taxon>Alphaproteobacteria</taxon>
        <taxon>Hyphomicrobiales</taxon>
        <taxon>Phyllobacteriaceae</taxon>
        <taxon>Nitratireductor</taxon>
    </lineage>
</organism>
<dbReference type="Pfam" id="PF00899">
    <property type="entry name" value="ThiF"/>
    <property type="match status" value="1"/>
</dbReference>
<dbReference type="InterPro" id="IPR045886">
    <property type="entry name" value="ThiF/MoeB/HesA"/>
</dbReference>
<sequence>MIEPREEIALTVTPLTDQELERYSRHILLPEVGGAGQQKLKRARVLVLGAGGLGTPVLQYLAAAGVGTLGIVDDDTVSLSNLQRQVIHSTESVGQPKVESAAESIVRLNPNVGVERLPIRMNGQNALELISRYDLVVDGSDNFAARYMLADACESARVPLVTAAVGRFDGSVTVLKPYEADSEGRQNPTYRDLFPEPPPEGLVPSCAEAGIIGALVGVIGTLEAMEAIKLITGIGEPLVGRLLLYDGLAARFDTIIYRRRKVKQG</sequence>
<comment type="similarity">
    <text evidence="1">Belongs to the HesA/MoeB/ThiF family.</text>
</comment>
<keyword evidence="15" id="KW-1185">Reference proteome</keyword>
<dbReference type="Gene3D" id="3.40.50.720">
    <property type="entry name" value="NAD(P)-binding Rossmann-like Domain"/>
    <property type="match status" value="1"/>
</dbReference>
<dbReference type="Proteomes" id="UP000636264">
    <property type="component" value="Unassembled WGS sequence"/>
</dbReference>
<dbReference type="InterPro" id="IPR035985">
    <property type="entry name" value="Ubiquitin-activating_enz"/>
</dbReference>
<dbReference type="InterPro" id="IPR000594">
    <property type="entry name" value="ThiF_NAD_FAD-bd"/>
</dbReference>
<dbReference type="EC" id="2.7.7.80" evidence="8"/>
<dbReference type="PANTHER" id="PTHR10953">
    <property type="entry name" value="UBIQUITIN-ACTIVATING ENZYME E1"/>
    <property type="match status" value="1"/>
</dbReference>
<evidence type="ECO:0000256" key="4">
    <source>
        <dbReference type="ARBA" id="ARBA00022840"/>
    </source>
</evidence>
<reference evidence="14" key="2">
    <citation type="submission" date="2020-09" db="EMBL/GenBank/DDBJ databases">
        <authorList>
            <person name="Sun Q."/>
            <person name="Zhou Y."/>
        </authorList>
    </citation>
    <scope>NUCLEOTIDE SEQUENCE</scope>
    <source>
        <strain evidence="14">CGMCC 1.15320</strain>
    </source>
</reference>
<evidence type="ECO:0000256" key="9">
    <source>
        <dbReference type="ARBA" id="ARBA00073635"/>
    </source>
</evidence>
<dbReference type="FunFam" id="3.40.50.720:FF:000033">
    <property type="entry name" value="Adenylyltransferase and sulfurtransferase MOCS3"/>
    <property type="match status" value="1"/>
</dbReference>
<dbReference type="NCBIfam" id="NF004281">
    <property type="entry name" value="PRK05690.1"/>
    <property type="match status" value="1"/>
</dbReference>
<dbReference type="GO" id="GO:0005829">
    <property type="term" value="C:cytosol"/>
    <property type="evidence" value="ECO:0007669"/>
    <property type="project" value="TreeGrafter"/>
</dbReference>
<reference evidence="14" key="1">
    <citation type="journal article" date="2014" name="Int. J. Syst. Evol. Microbiol.">
        <title>Complete genome sequence of Corynebacterium casei LMG S-19264T (=DSM 44701T), isolated from a smear-ripened cheese.</title>
        <authorList>
            <consortium name="US DOE Joint Genome Institute (JGI-PGF)"/>
            <person name="Walter F."/>
            <person name="Albersmeier A."/>
            <person name="Kalinowski J."/>
            <person name="Ruckert C."/>
        </authorList>
    </citation>
    <scope>NUCLEOTIDE SEQUENCE</scope>
    <source>
        <strain evidence="14">CGMCC 1.15320</strain>
    </source>
</reference>
<keyword evidence="4" id="KW-0067">ATP-binding</keyword>
<proteinExistence type="inferred from homology"/>
<keyword evidence="2" id="KW-0808">Transferase</keyword>
<dbReference type="CDD" id="cd00757">
    <property type="entry name" value="ThiF_MoeB_HesA_family"/>
    <property type="match status" value="1"/>
</dbReference>
<dbReference type="GO" id="GO:0004792">
    <property type="term" value="F:thiosulfate-cyanide sulfurtransferase activity"/>
    <property type="evidence" value="ECO:0007669"/>
    <property type="project" value="TreeGrafter"/>
</dbReference>
<evidence type="ECO:0000313" key="15">
    <source>
        <dbReference type="Proteomes" id="UP000636264"/>
    </source>
</evidence>
<dbReference type="SUPFAM" id="SSF69572">
    <property type="entry name" value="Activating enzymes of the ubiquitin-like proteins"/>
    <property type="match status" value="1"/>
</dbReference>
<evidence type="ECO:0000256" key="8">
    <source>
        <dbReference type="ARBA" id="ARBA00066884"/>
    </source>
</evidence>
<keyword evidence="3" id="KW-0547">Nucleotide-binding</keyword>
<evidence type="ECO:0000313" key="14">
    <source>
        <dbReference type="EMBL" id="GGA59543.1"/>
    </source>
</evidence>
<dbReference type="GO" id="GO:0008146">
    <property type="term" value="F:sulfotransferase activity"/>
    <property type="evidence" value="ECO:0007669"/>
    <property type="project" value="TreeGrafter"/>
</dbReference>
<comment type="caution">
    <text evidence="14">The sequence shown here is derived from an EMBL/GenBank/DDBJ whole genome shotgun (WGS) entry which is preliminary data.</text>
</comment>
<dbReference type="EMBL" id="BMIF01000002">
    <property type="protein sequence ID" value="GGA59543.1"/>
    <property type="molecule type" value="Genomic_DNA"/>
</dbReference>
<protein>
    <recommendedName>
        <fullName evidence="9">Molybdopterin-synthase adenylyltransferase</fullName>
        <ecNumber evidence="8">2.7.7.80</ecNumber>
    </recommendedName>
    <alternativeName>
        <fullName evidence="12">MoaD protein adenylase</fullName>
    </alternativeName>
    <alternativeName>
        <fullName evidence="10">Molybdopterin-converting factor subunit 1 adenylase</fullName>
    </alternativeName>
    <alternativeName>
        <fullName evidence="11">Sulfur carrier protein MoaD adenylyltransferase</fullName>
    </alternativeName>
</protein>
<evidence type="ECO:0000256" key="10">
    <source>
        <dbReference type="ARBA" id="ARBA00075110"/>
    </source>
</evidence>
<dbReference type="GO" id="GO:0008641">
    <property type="term" value="F:ubiquitin-like modifier activating enzyme activity"/>
    <property type="evidence" value="ECO:0007669"/>
    <property type="project" value="InterPro"/>
</dbReference>
<dbReference type="GO" id="GO:0061605">
    <property type="term" value="F:molybdopterin-synthase adenylyltransferase activity"/>
    <property type="evidence" value="ECO:0007669"/>
    <property type="project" value="UniProtKB-EC"/>
</dbReference>
<feature type="domain" description="THIF-type NAD/FAD binding fold" evidence="13">
    <location>
        <begin position="23"/>
        <end position="257"/>
    </location>
</feature>
<comment type="function">
    <text evidence="6">Catalyzes the adenylation by ATP of the carboxyl group of the C-terminal glycine of sulfur carrier protein MoaD.</text>
</comment>
<comment type="subunit">
    <text evidence="7">Homodimer. Forms a stable heterotetrameric complex of 2 MoeB and 2 MoaD during adenylation of MoaD.</text>
</comment>
<evidence type="ECO:0000256" key="12">
    <source>
        <dbReference type="ARBA" id="ARBA00078531"/>
    </source>
</evidence>
<evidence type="ECO:0000259" key="13">
    <source>
        <dbReference type="Pfam" id="PF00899"/>
    </source>
</evidence>
<comment type="catalytic activity">
    <reaction evidence="5">
        <text>[molybdopterin-synthase sulfur-carrier protein]-C-terminal Gly-Gly + ATP + H(+) = [molybdopterin-synthase sulfur-carrier protein]-C-terminal Gly-Gly-AMP + diphosphate</text>
        <dbReference type="Rhea" id="RHEA:43616"/>
        <dbReference type="Rhea" id="RHEA-COMP:12159"/>
        <dbReference type="Rhea" id="RHEA-COMP:12202"/>
        <dbReference type="ChEBI" id="CHEBI:15378"/>
        <dbReference type="ChEBI" id="CHEBI:30616"/>
        <dbReference type="ChEBI" id="CHEBI:33019"/>
        <dbReference type="ChEBI" id="CHEBI:90618"/>
        <dbReference type="ChEBI" id="CHEBI:90778"/>
        <dbReference type="EC" id="2.7.7.80"/>
    </reaction>
</comment>
<evidence type="ECO:0000256" key="3">
    <source>
        <dbReference type="ARBA" id="ARBA00022741"/>
    </source>
</evidence>
<evidence type="ECO:0000256" key="1">
    <source>
        <dbReference type="ARBA" id="ARBA00009919"/>
    </source>
</evidence>
<dbReference type="AlphaFoldDB" id="A0A916RMI6"/>
<evidence type="ECO:0000256" key="11">
    <source>
        <dbReference type="ARBA" id="ARBA00075328"/>
    </source>
</evidence>
<evidence type="ECO:0000256" key="6">
    <source>
        <dbReference type="ARBA" id="ARBA00055169"/>
    </source>
</evidence>
<dbReference type="GO" id="GO:0005524">
    <property type="term" value="F:ATP binding"/>
    <property type="evidence" value="ECO:0007669"/>
    <property type="project" value="UniProtKB-KW"/>
</dbReference>
<dbReference type="PANTHER" id="PTHR10953:SF102">
    <property type="entry name" value="ADENYLYLTRANSFERASE AND SULFURTRANSFERASE MOCS3"/>
    <property type="match status" value="1"/>
</dbReference>
<evidence type="ECO:0000256" key="2">
    <source>
        <dbReference type="ARBA" id="ARBA00022679"/>
    </source>
</evidence>